<organism evidence="3 4">
    <name type="scientific">Rhizophagus irregularis (strain DAOM 197198w)</name>
    <name type="common">Glomus intraradices</name>
    <dbReference type="NCBI Taxonomy" id="1432141"/>
    <lineage>
        <taxon>Eukaryota</taxon>
        <taxon>Fungi</taxon>
        <taxon>Fungi incertae sedis</taxon>
        <taxon>Mucoromycota</taxon>
        <taxon>Glomeromycotina</taxon>
        <taxon>Glomeromycetes</taxon>
        <taxon>Glomerales</taxon>
        <taxon>Glomeraceae</taxon>
        <taxon>Rhizophagus</taxon>
    </lineage>
</organism>
<keyword evidence="4" id="KW-1185">Reference proteome</keyword>
<dbReference type="Proteomes" id="UP000022910">
    <property type="component" value="Unassembled WGS sequence"/>
</dbReference>
<reference evidence="3 4" key="1">
    <citation type="submission" date="2014-02" db="EMBL/GenBank/DDBJ databases">
        <title>Single nucleus genome sequencing reveals high similarity among nuclei of an endomycorrhizal fungus.</title>
        <authorList>
            <person name="Lin K."/>
            <person name="Geurts R."/>
            <person name="Zhang Z."/>
            <person name="Limpens E."/>
            <person name="Saunders D.G."/>
            <person name="Mu D."/>
            <person name="Pang E."/>
            <person name="Cao H."/>
            <person name="Cha H."/>
            <person name="Lin T."/>
            <person name="Zhou Q."/>
            <person name="Shang Y."/>
            <person name="Li Y."/>
            <person name="Ivanov S."/>
            <person name="Sharma T."/>
            <person name="Velzen R.V."/>
            <person name="Ruijter N.D."/>
            <person name="Aanen D.K."/>
            <person name="Win J."/>
            <person name="Kamoun S."/>
            <person name="Bisseling T."/>
            <person name="Huang S."/>
        </authorList>
    </citation>
    <scope>NUCLEOTIDE SEQUENCE [LARGE SCALE GENOMIC DNA]</scope>
    <source>
        <strain evidence="4">DAOM197198w</strain>
    </source>
</reference>
<protein>
    <recommendedName>
        <fullName evidence="5">MACPF domain-containing protein</fullName>
    </recommendedName>
</protein>
<sequence>MHSKTKIFIETIGLKSSIIKIKFLNPDERLSNIRKELEHANIINNMLVFSKEINNEFFEVEREDEEKFQLKEIITPFKTAKKLYLKRLTWNFFNKQYKLDYGCTIGFGEIRRANKRAFEMNDSILTETNSKGIKKGQLKFESKEDWMKKTNLFFKDYSNINDLINSGLSVESSLNTNFDRETYQYIEISKLKLTFSKNNLTLTDDFKNVIIEAIKSKDPKNFREIIMEYGQFIPTNVILGGRVYFKGTIMSSMSPENSSASIDSMEIEIESDPDGSKKKTNFNSMRFLGGNHPKDKKFNEEAWIKSLNSYHTWECIEYRKPNNIFQLLPDDLRKESYKSIGKKVLYTNIIDYNYRLYEPGMYGTFELTDAVPQNILEIIQDEETDCDIFAAVVNVDKNSKDVFFNCQIFKEQKARPSIIIHGIQKKFRQRIYNLKIALMIVGYDTKFNFILSDIANVELIKINYESKFEREFDNIKLQRELGSIIASGIPFFGIPVLSNFDSSNNSIIIGHNFSSNQSIDIFSYNAKINRYTKLPDFTLYLLILSDYSNLNNYVSIPFNYKILKSPFIPLQSSQSIIPKYISLYLSKKDNDNYKPIFLKQDNEQIKVKYVHCRCNRTCFVCQNKKTKISKSERNINCILFDPLIR</sequence>
<evidence type="ECO:0000313" key="3">
    <source>
        <dbReference type="EMBL" id="EXX70293.1"/>
    </source>
</evidence>
<evidence type="ECO:0000313" key="4">
    <source>
        <dbReference type="Proteomes" id="UP000022910"/>
    </source>
</evidence>
<evidence type="ECO:0008006" key="5">
    <source>
        <dbReference type="Google" id="ProtNLM"/>
    </source>
</evidence>
<evidence type="ECO:0000259" key="2">
    <source>
        <dbReference type="Pfam" id="PF24209"/>
    </source>
</evidence>
<evidence type="ECO:0000259" key="1">
    <source>
        <dbReference type="Pfam" id="PF01823"/>
    </source>
</evidence>
<gene>
    <name evidence="3" type="ORF">RirG_088800</name>
</gene>
<proteinExistence type="predicted"/>
<dbReference type="Pfam" id="PF01823">
    <property type="entry name" value="MACPF"/>
    <property type="match status" value="1"/>
</dbReference>
<dbReference type="STRING" id="1432141.A0A015MU53"/>
<dbReference type="HOGENOM" id="CLU_028291_2_0_1"/>
<name>A0A015MU53_RHIIW</name>
<dbReference type="OrthoDB" id="2328979at2759"/>
<dbReference type="EMBL" id="JEMT01016627">
    <property type="protein sequence ID" value="EXX70293.1"/>
    <property type="molecule type" value="Genomic_DNA"/>
</dbReference>
<dbReference type="InterPro" id="IPR020864">
    <property type="entry name" value="MACPF"/>
</dbReference>
<dbReference type="InterPro" id="IPR055854">
    <property type="entry name" value="DUF7431"/>
</dbReference>
<comment type="caution">
    <text evidence="3">The sequence shown here is derived from an EMBL/GenBank/DDBJ whole genome shotgun (WGS) entry which is preliminary data.</text>
</comment>
<feature type="domain" description="MACPF" evidence="1">
    <location>
        <begin position="186"/>
        <end position="288"/>
    </location>
</feature>
<dbReference type="Pfam" id="PF24209">
    <property type="entry name" value="DUF7431"/>
    <property type="match status" value="1"/>
</dbReference>
<accession>A0A015MU53</accession>
<dbReference type="AlphaFoldDB" id="A0A015MU53"/>
<feature type="domain" description="DUF7431" evidence="2">
    <location>
        <begin position="344"/>
        <end position="618"/>
    </location>
</feature>